<keyword evidence="6 9" id="KW-0812">Transmembrane</keyword>
<feature type="transmembrane region" description="Helical" evidence="9">
    <location>
        <begin position="542"/>
        <end position="558"/>
    </location>
</feature>
<dbReference type="PANTHER" id="PTHR32063:SF11">
    <property type="entry name" value="CATION OR DRUG EFFLUX SYSTEM PROTEIN"/>
    <property type="match status" value="1"/>
</dbReference>
<keyword evidence="3" id="KW-0813">Transport</keyword>
<feature type="transmembrane region" description="Helical" evidence="9">
    <location>
        <begin position="440"/>
        <end position="460"/>
    </location>
</feature>
<dbReference type="GO" id="GO:0005886">
    <property type="term" value="C:plasma membrane"/>
    <property type="evidence" value="ECO:0007669"/>
    <property type="project" value="UniProtKB-SubCell"/>
</dbReference>
<protein>
    <submittedName>
        <fullName evidence="11">HAE1 family hydrophobic/amphiphilic exporter-1</fullName>
    </submittedName>
</protein>
<sequence>MIANVFIKRPITAIVIAIIITLLGILSILNLPISQYPDITPPVVTVSANYTGADAQTVEQTVTTPIETQVNGTPGMEYMQSTSTSSGTSSINVTFNLGTNVDIAALDVQNRVSIAAPQLPSEVQRLGVTVRKRNPSILMLVALYSPHGTHSPEFLSNYANIYVKDALLRVNGVGDVFTRGADFSMRVWLKPDKLAALGLTPGDVVAALQSQNLQVAAGSIGMPPQDTTQAFQYTVFTNSRLSKPEDFANVVIRSDPQTGALVHLKDVARVELGKFTYDDYSYVDGKRATFLLIFQTPNSNALETYQGVVEAMKQLKKTFPSDVDYMIPFESVSVIQVSIHEVVITLLEALVLVILVVFLFLQNWRATLIPVLVIPVSIIGTFTFFTLLGFTINKLTLFGFVLAIGIVVDDAIVVTEAVEHYMSSRNIPAKEATILAMKDISGPVIAIALILASVFIPVGFIPGIVGKLYQQFAITIAISVLISAFLALSLTPALCTLLLKPMEFDEHSRGLNRFFYLFNRWFRKTTLNYTVAVRKAIAASRYIIILLVCIIVAAILLFKHKPTGFIPTEDEGRLYITFELPEAASTTRTVQVLDSIMYILQQTPGVGHFAGLASLNVVTFSTKSNSGTIFCQLKPWDERKSKSEQLFAIIGQLQRRFAAIKDANIVVIPPPAIPGLGATAGFTFEIEDRAGTDDLQTFESVVRRFVAAANQRPEISNAFSFFTAHTPSYRVDVDRDQCEKMGVNIADVYNTLQTYLGSSYVNDFTIYGRNFHVVAQADTQYRSTIHDLSDYYVRNNQGQMIPLSNLVTYRTIETAPLISHYNLFRSAEVNGNAAPGYSSGDAIKALQEVAAQVLPNGYGYEFSGLSREEIQAGSKTVYIFMLSVIFVFLLLAALYESWSVPFAVLLAVPLAAFGAILTLTFTTSLSNSVYAQIGLVTLIGLAAKNAILIVEFAKERVDRGMQEINATLEASQLRLRPILMTSLAFIFGVAPLALATGAGAVSRQTIGFTVLGGMLAATLLGIFTVPVLFVSIIRLAYGKEKLRELQSRAAAEEMPHEPI</sequence>
<feature type="transmembrane region" description="Helical" evidence="9">
    <location>
        <begin position="472"/>
        <end position="499"/>
    </location>
</feature>
<keyword evidence="12" id="KW-1185">Reference proteome</keyword>
<feature type="transmembrane region" description="Helical" evidence="9">
    <location>
        <begin position="398"/>
        <end position="419"/>
    </location>
</feature>
<evidence type="ECO:0000313" key="12">
    <source>
        <dbReference type="Proteomes" id="UP000230000"/>
    </source>
</evidence>
<evidence type="ECO:0000256" key="7">
    <source>
        <dbReference type="ARBA" id="ARBA00022989"/>
    </source>
</evidence>
<dbReference type="Gene3D" id="1.20.1640.10">
    <property type="entry name" value="Multidrug efflux transporter AcrB transmembrane domain"/>
    <property type="match status" value="2"/>
</dbReference>
<feature type="transmembrane region" description="Helical" evidence="9">
    <location>
        <begin position="902"/>
        <end position="923"/>
    </location>
</feature>
<gene>
    <name evidence="11" type="ORF">BXY57_0928</name>
</gene>
<dbReference type="InterPro" id="IPR027463">
    <property type="entry name" value="AcrB_DN_DC_subdom"/>
</dbReference>
<evidence type="ECO:0000256" key="3">
    <source>
        <dbReference type="ARBA" id="ARBA00022448"/>
    </source>
</evidence>
<dbReference type="InterPro" id="IPR001036">
    <property type="entry name" value="Acrflvin-R"/>
</dbReference>
<keyword evidence="7 9" id="KW-1133">Transmembrane helix</keyword>
<comment type="caution">
    <text evidence="11">The sequence shown here is derived from an EMBL/GenBank/DDBJ whole genome shotgun (WGS) entry which is preliminary data.</text>
</comment>
<evidence type="ECO:0000256" key="4">
    <source>
        <dbReference type="ARBA" id="ARBA00022475"/>
    </source>
</evidence>
<dbReference type="Gene3D" id="3.30.2090.10">
    <property type="entry name" value="Multidrug efflux transporter AcrB TolC docking domain, DN and DC subdomains"/>
    <property type="match status" value="2"/>
</dbReference>
<dbReference type="RefSeq" id="WP_100313969.1">
    <property type="nucleotide sequence ID" value="NZ_PGFG01000001.1"/>
</dbReference>
<feature type="transmembrane region" description="Helical" evidence="9">
    <location>
        <begin position="368"/>
        <end position="392"/>
    </location>
</feature>
<keyword evidence="8 9" id="KW-0472">Membrane</keyword>
<dbReference type="GO" id="GO:0009636">
    <property type="term" value="P:response to toxic substance"/>
    <property type="evidence" value="ECO:0007669"/>
    <property type="project" value="UniProtKB-ARBA"/>
</dbReference>
<evidence type="ECO:0000256" key="1">
    <source>
        <dbReference type="ARBA" id="ARBA00004429"/>
    </source>
</evidence>
<evidence type="ECO:0000256" key="5">
    <source>
        <dbReference type="ARBA" id="ARBA00022519"/>
    </source>
</evidence>
<feature type="transmembrane region" description="Helical" evidence="9">
    <location>
        <begin position="12"/>
        <end position="33"/>
    </location>
</feature>
<name>A0A2M9CTV6_9BACT</name>
<dbReference type="InterPro" id="IPR000731">
    <property type="entry name" value="SSD"/>
</dbReference>
<feature type="domain" description="SSD" evidence="10">
    <location>
        <begin position="371"/>
        <end position="497"/>
    </location>
</feature>
<evidence type="ECO:0000256" key="2">
    <source>
        <dbReference type="ARBA" id="ARBA00010942"/>
    </source>
</evidence>
<dbReference type="PRINTS" id="PR00702">
    <property type="entry name" value="ACRIFLAVINRP"/>
</dbReference>
<dbReference type="PANTHER" id="PTHR32063">
    <property type="match status" value="1"/>
</dbReference>
<feature type="transmembrane region" description="Helical" evidence="9">
    <location>
        <begin position="342"/>
        <end position="361"/>
    </location>
</feature>
<feature type="transmembrane region" description="Helical" evidence="9">
    <location>
        <begin position="929"/>
        <end position="953"/>
    </location>
</feature>
<dbReference type="Gene3D" id="3.30.70.1320">
    <property type="entry name" value="Multidrug efflux transporter AcrB pore domain like"/>
    <property type="match status" value="1"/>
</dbReference>
<evidence type="ECO:0000313" key="11">
    <source>
        <dbReference type="EMBL" id="PJJ75354.1"/>
    </source>
</evidence>
<reference evidence="11 12" key="1">
    <citation type="submission" date="2017-11" db="EMBL/GenBank/DDBJ databases">
        <title>Genomic Encyclopedia of Archaeal and Bacterial Type Strains, Phase II (KMG-II): From Individual Species to Whole Genera.</title>
        <authorList>
            <person name="Goeker M."/>
        </authorList>
    </citation>
    <scope>NUCLEOTIDE SEQUENCE [LARGE SCALE GENOMIC DNA]</scope>
    <source>
        <strain evidence="11 12">DSM 27268</strain>
    </source>
</reference>
<feature type="transmembrane region" description="Helical" evidence="9">
    <location>
        <begin position="978"/>
        <end position="1000"/>
    </location>
</feature>
<dbReference type="GO" id="GO:0015562">
    <property type="term" value="F:efflux transmembrane transporter activity"/>
    <property type="evidence" value="ECO:0007669"/>
    <property type="project" value="InterPro"/>
</dbReference>
<dbReference type="Pfam" id="PF00873">
    <property type="entry name" value="ACR_tran"/>
    <property type="match status" value="1"/>
</dbReference>
<dbReference type="OrthoDB" id="9758234at2"/>
<evidence type="ECO:0000256" key="9">
    <source>
        <dbReference type="SAM" id="Phobius"/>
    </source>
</evidence>
<evidence type="ECO:0000259" key="10">
    <source>
        <dbReference type="PROSITE" id="PS50156"/>
    </source>
</evidence>
<accession>A0A2M9CTV6</accession>
<dbReference type="FunFam" id="3.30.70.1430:FF:000001">
    <property type="entry name" value="Efflux pump membrane transporter"/>
    <property type="match status" value="1"/>
</dbReference>
<dbReference type="SUPFAM" id="SSF82693">
    <property type="entry name" value="Multidrug efflux transporter AcrB pore domain, PN1, PN2, PC1 and PC2 subdomains"/>
    <property type="match status" value="4"/>
</dbReference>
<dbReference type="FunFam" id="1.20.1640.10:FF:000001">
    <property type="entry name" value="Efflux pump membrane transporter"/>
    <property type="match status" value="1"/>
</dbReference>
<comment type="similarity">
    <text evidence="2">Belongs to the resistance-nodulation-cell division (RND) (TC 2.A.6) family.</text>
</comment>
<evidence type="ECO:0000256" key="6">
    <source>
        <dbReference type="ARBA" id="ARBA00022692"/>
    </source>
</evidence>
<dbReference type="NCBIfam" id="NF000282">
    <property type="entry name" value="RND_permease_1"/>
    <property type="match status" value="1"/>
</dbReference>
<feature type="transmembrane region" description="Helical" evidence="9">
    <location>
        <begin position="1006"/>
        <end position="1033"/>
    </location>
</feature>
<dbReference type="Gene3D" id="3.30.70.1430">
    <property type="entry name" value="Multidrug efflux transporter AcrB pore domain"/>
    <property type="match status" value="2"/>
</dbReference>
<dbReference type="EMBL" id="PGFG01000001">
    <property type="protein sequence ID" value="PJJ75354.1"/>
    <property type="molecule type" value="Genomic_DNA"/>
</dbReference>
<evidence type="ECO:0000256" key="8">
    <source>
        <dbReference type="ARBA" id="ARBA00023136"/>
    </source>
</evidence>
<comment type="subcellular location">
    <subcellularLocation>
        <location evidence="1">Cell inner membrane</location>
        <topology evidence="1">Multi-pass membrane protein</topology>
    </subcellularLocation>
</comment>
<dbReference type="Proteomes" id="UP000230000">
    <property type="component" value="Unassembled WGS sequence"/>
</dbReference>
<dbReference type="NCBIfam" id="TIGR00915">
    <property type="entry name" value="2A0602"/>
    <property type="match status" value="1"/>
</dbReference>
<dbReference type="PROSITE" id="PS50156">
    <property type="entry name" value="SSD"/>
    <property type="match status" value="1"/>
</dbReference>
<keyword evidence="4" id="KW-1003">Cell membrane</keyword>
<dbReference type="Gene3D" id="3.30.70.1440">
    <property type="entry name" value="Multidrug efflux transporter AcrB pore domain"/>
    <property type="match status" value="1"/>
</dbReference>
<dbReference type="SUPFAM" id="SSF82714">
    <property type="entry name" value="Multidrug efflux transporter AcrB TolC docking domain, DN and DC subdomains"/>
    <property type="match status" value="2"/>
</dbReference>
<proteinExistence type="inferred from homology"/>
<keyword evidence="5" id="KW-0997">Cell inner membrane</keyword>
<organism evidence="11 12">
    <name type="scientific">Thermoflavifilum aggregans</name>
    <dbReference type="NCBI Taxonomy" id="454188"/>
    <lineage>
        <taxon>Bacteria</taxon>
        <taxon>Pseudomonadati</taxon>
        <taxon>Bacteroidota</taxon>
        <taxon>Chitinophagia</taxon>
        <taxon>Chitinophagales</taxon>
        <taxon>Chitinophagaceae</taxon>
        <taxon>Thermoflavifilum</taxon>
    </lineage>
</organism>
<dbReference type="SUPFAM" id="SSF82866">
    <property type="entry name" value="Multidrug efflux transporter AcrB transmembrane domain"/>
    <property type="match status" value="2"/>
</dbReference>
<dbReference type="AlphaFoldDB" id="A0A2M9CTV6"/>
<feature type="transmembrane region" description="Helical" evidence="9">
    <location>
        <begin position="877"/>
        <end position="895"/>
    </location>
</feature>
<dbReference type="InterPro" id="IPR004764">
    <property type="entry name" value="MdtF-like"/>
</dbReference>
<dbReference type="GO" id="GO:0042910">
    <property type="term" value="F:xenobiotic transmembrane transporter activity"/>
    <property type="evidence" value="ECO:0007669"/>
    <property type="project" value="TreeGrafter"/>
</dbReference>